<dbReference type="AlphaFoldDB" id="B4QV72"/>
<accession>B4QV72</accession>
<evidence type="ECO:0000313" key="1">
    <source>
        <dbReference type="EMBL" id="EDX13478.1"/>
    </source>
</evidence>
<gene>
    <name evidence="1" type="primary">Dsim\GD18698</name>
    <name evidence="1" type="ORF">Dsim_GD18698</name>
</gene>
<dbReference type="HOGENOM" id="CLU_2944172_0_0_1"/>
<organism evidence="1 2">
    <name type="scientific">Drosophila simulans</name>
    <name type="common">Fruit fly</name>
    <dbReference type="NCBI Taxonomy" id="7240"/>
    <lineage>
        <taxon>Eukaryota</taxon>
        <taxon>Metazoa</taxon>
        <taxon>Ecdysozoa</taxon>
        <taxon>Arthropoda</taxon>
        <taxon>Hexapoda</taxon>
        <taxon>Insecta</taxon>
        <taxon>Pterygota</taxon>
        <taxon>Neoptera</taxon>
        <taxon>Endopterygota</taxon>
        <taxon>Diptera</taxon>
        <taxon>Brachycera</taxon>
        <taxon>Muscomorpha</taxon>
        <taxon>Ephydroidea</taxon>
        <taxon>Drosophilidae</taxon>
        <taxon>Drosophila</taxon>
        <taxon>Sophophora</taxon>
    </lineage>
</organism>
<dbReference type="OMA" id="TRIFFHY"/>
<reference evidence="1 2" key="1">
    <citation type="journal article" date="2007" name="Nature">
        <title>Evolution of genes and genomes on the Drosophila phylogeny.</title>
        <authorList>
            <consortium name="Drosophila 12 Genomes Consortium"/>
            <person name="Clark A.G."/>
            <person name="Eisen M.B."/>
            <person name="Smith D.R."/>
            <person name="Bergman C.M."/>
            <person name="Oliver B."/>
            <person name="Markow T.A."/>
            <person name="Kaufman T.C."/>
            <person name="Kellis M."/>
            <person name="Gelbart W."/>
            <person name="Iyer V.N."/>
            <person name="Pollard D.A."/>
            <person name="Sackton T.B."/>
            <person name="Larracuente A.M."/>
            <person name="Singh N.D."/>
            <person name="Abad J.P."/>
            <person name="Abt D.N."/>
            <person name="Adryan B."/>
            <person name="Aguade M."/>
            <person name="Akashi H."/>
            <person name="Anderson W.W."/>
            <person name="Aquadro C.F."/>
            <person name="Ardell D.H."/>
            <person name="Arguello R."/>
            <person name="Artieri C.G."/>
            <person name="Barbash D.A."/>
            <person name="Barker D."/>
            <person name="Barsanti P."/>
            <person name="Batterham P."/>
            <person name="Batzoglou S."/>
            <person name="Begun D."/>
            <person name="Bhutkar A."/>
            <person name="Blanco E."/>
            <person name="Bosak S.A."/>
            <person name="Bradley R.K."/>
            <person name="Brand A.D."/>
            <person name="Brent M.R."/>
            <person name="Brooks A.N."/>
            <person name="Brown R.H."/>
            <person name="Butlin R.K."/>
            <person name="Caggese C."/>
            <person name="Calvi B.R."/>
            <person name="Bernardo de Carvalho A."/>
            <person name="Caspi A."/>
            <person name="Castrezana S."/>
            <person name="Celniker S.E."/>
            <person name="Chang J.L."/>
            <person name="Chapple C."/>
            <person name="Chatterji S."/>
            <person name="Chinwalla A."/>
            <person name="Civetta A."/>
            <person name="Clifton S.W."/>
            <person name="Comeron J.M."/>
            <person name="Costello J.C."/>
            <person name="Coyne J.A."/>
            <person name="Daub J."/>
            <person name="David R.G."/>
            <person name="Delcher A.L."/>
            <person name="Delehaunty K."/>
            <person name="Do C.B."/>
            <person name="Ebling H."/>
            <person name="Edwards K."/>
            <person name="Eickbush T."/>
            <person name="Evans J.D."/>
            <person name="Filipski A."/>
            <person name="Findeiss S."/>
            <person name="Freyhult E."/>
            <person name="Fulton L."/>
            <person name="Fulton R."/>
            <person name="Garcia A.C."/>
            <person name="Gardiner A."/>
            <person name="Garfield D.A."/>
            <person name="Garvin B.E."/>
            <person name="Gibson G."/>
            <person name="Gilbert D."/>
            <person name="Gnerre S."/>
            <person name="Godfrey J."/>
            <person name="Good R."/>
            <person name="Gotea V."/>
            <person name="Gravely B."/>
            <person name="Greenberg A.J."/>
            <person name="Griffiths-Jones S."/>
            <person name="Gross S."/>
            <person name="Guigo R."/>
            <person name="Gustafson E.A."/>
            <person name="Haerty W."/>
            <person name="Hahn M.W."/>
            <person name="Halligan D.L."/>
            <person name="Halpern A.L."/>
            <person name="Halter G.M."/>
            <person name="Han M.V."/>
            <person name="Heger A."/>
            <person name="Hillier L."/>
            <person name="Hinrichs A.S."/>
            <person name="Holmes I."/>
            <person name="Hoskins R.A."/>
            <person name="Hubisz M.J."/>
            <person name="Hultmark D."/>
            <person name="Huntley M.A."/>
            <person name="Jaffe D.B."/>
            <person name="Jagadeeshan S."/>
            <person name="Jeck W.R."/>
            <person name="Johnson J."/>
            <person name="Jones C.D."/>
            <person name="Jordan W.C."/>
            <person name="Karpen G.H."/>
            <person name="Kataoka E."/>
            <person name="Keightley P.D."/>
            <person name="Kheradpour P."/>
            <person name="Kirkness E.F."/>
            <person name="Koerich L.B."/>
            <person name="Kristiansen K."/>
            <person name="Kudrna D."/>
            <person name="Kulathinal R.J."/>
            <person name="Kumar S."/>
            <person name="Kwok R."/>
            <person name="Lander E."/>
            <person name="Langley C.H."/>
            <person name="Lapoint R."/>
            <person name="Lazzaro B.P."/>
            <person name="Lee S.J."/>
            <person name="Levesque L."/>
            <person name="Li R."/>
            <person name="Lin C.F."/>
            <person name="Lin M.F."/>
            <person name="Lindblad-Toh K."/>
            <person name="Llopart A."/>
            <person name="Long M."/>
            <person name="Low L."/>
            <person name="Lozovsky E."/>
            <person name="Lu J."/>
            <person name="Luo M."/>
            <person name="Machado C.A."/>
            <person name="Makalowski W."/>
            <person name="Marzo M."/>
            <person name="Matsuda M."/>
            <person name="Matzkin L."/>
            <person name="McAllister B."/>
            <person name="McBride C.S."/>
            <person name="McKernan B."/>
            <person name="McKernan K."/>
            <person name="Mendez-Lago M."/>
            <person name="Minx P."/>
            <person name="Mollenhauer M.U."/>
            <person name="Montooth K."/>
            <person name="Mount S.M."/>
            <person name="Mu X."/>
            <person name="Myers E."/>
            <person name="Negre B."/>
            <person name="Newfeld S."/>
            <person name="Nielsen R."/>
            <person name="Noor M.A."/>
            <person name="O'Grady P."/>
            <person name="Pachter L."/>
            <person name="Papaceit M."/>
            <person name="Parisi M.J."/>
            <person name="Parisi M."/>
            <person name="Parts L."/>
            <person name="Pedersen J.S."/>
            <person name="Pesole G."/>
            <person name="Phillippy A.M."/>
            <person name="Ponting C.P."/>
            <person name="Pop M."/>
            <person name="Porcelli D."/>
            <person name="Powell J.R."/>
            <person name="Prohaska S."/>
            <person name="Pruitt K."/>
            <person name="Puig M."/>
            <person name="Quesneville H."/>
            <person name="Ram K.R."/>
            <person name="Rand D."/>
            <person name="Rasmussen M.D."/>
            <person name="Reed L.K."/>
            <person name="Reenan R."/>
            <person name="Reily A."/>
            <person name="Remington K.A."/>
            <person name="Rieger T.T."/>
            <person name="Ritchie M.G."/>
            <person name="Robin C."/>
            <person name="Rogers Y.H."/>
            <person name="Rohde C."/>
            <person name="Rozas J."/>
            <person name="Rubenfield M.J."/>
            <person name="Ruiz A."/>
            <person name="Russo S."/>
            <person name="Salzberg S.L."/>
            <person name="Sanchez-Gracia A."/>
            <person name="Saranga D.J."/>
            <person name="Sato H."/>
            <person name="Schaeffer S.W."/>
            <person name="Schatz M.C."/>
            <person name="Schlenke T."/>
            <person name="Schwartz R."/>
            <person name="Segarra C."/>
            <person name="Singh R.S."/>
            <person name="Sirot L."/>
            <person name="Sirota M."/>
            <person name="Sisneros N.B."/>
            <person name="Smith C.D."/>
            <person name="Smith T.F."/>
            <person name="Spieth J."/>
            <person name="Stage D.E."/>
            <person name="Stark A."/>
            <person name="Stephan W."/>
            <person name="Strausberg R.L."/>
            <person name="Strempel S."/>
            <person name="Sturgill D."/>
            <person name="Sutton G."/>
            <person name="Sutton G.G."/>
            <person name="Tao W."/>
            <person name="Teichmann S."/>
            <person name="Tobari Y.N."/>
            <person name="Tomimura Y."/>
            <person name="Tsolas J.M."/>
            <person name="Valente V.L."/>
            <person name="Venter E."/>
            <person name="Venter J.C."/>
            <person name="Vicario S."/>
            <person name="Vieira F.G."/>
            <person name="Vilella A.J."/>
            <person name="Villasante A."/>
            <person name="Walenz B."/>
            <person name="Wang J."/>
            <person name="Wasserman M."/>
            <person name="Watts T."/>
            <person name="Wilson D."/>
            <person name="Wilson R.K."/>
            <person name="Wing R.A."/>
            <person name="Wolfner M.F."/>
            <person name="Wong A."/>
            <person name="Wong G.K."/>
            <person name="Wu C.I."/>
            <person name="Wu G."/>
            <person name="Yamamoto D."/>
            <person name="Yang H.P."/>
            <person name="Yang S.P."/>
            <person name="Yorke J.A."/>
            <person name="Yoshida K."/>
            <person name="Zdobnov E."/>
            <person name="Zhang P."/>
            <person name="Zhang Y."/>
            <person name="Zimin A.V."/>
            <person name="Baldwin J."/>
            <person name="Abdouelleil A."/>
            <person name="Abdulkadir J."/>
            <person name="Abebe A."/>
            <person name="Abera B."/>
            <person name="Abreu J."/>
            <person name="Acer S.C."/>
            <person name="Aftuck L."/>
            <person name="Alexander A."/>
            <person name="An P."/>
            <person name="Anderson E."/>
            <person name="Anderson S."/>
            <person name="Arachi H."/>
            <person name="Azer M."/>
            <person name="Bachantsang P."/>
            <person name="Barry A."/>
            <person name="Bayul T."/>
            <person name="Berlin A."/>
            <person name="Bessette D."/>
            <person name="Bloom T."/>
            <person name="Blye J."/>
            <person name="Boguslavskiy L."/>
            <person name="Bonnet C."/>
            <person name="Boukhgalter B."/>
            <person name="Bourzgui I."/>
            <person name="Brown A."/>
            <person name="Cahill P."/>
            <person name="Channer S."/>
            <person name="Cheshatsang Y."/>
            <person name="Chuda L."/>
            <person name="Citroen M."/>
            <person name="Collymore A."/>
            <person name="Cooke P."/>
            <person name="Costello M."/>
            <person name="D'Aco K."/>
            <person name="Daza R."/>
            <person name="De Haan G."/>
            <person name="DeGray S."/>
            <person name="DeMaso C."/>
            <person name="Dhargay N."/>
            <person name="Dooley K."/>
            <person name="Dooley E."/>
            <person name="Doricent M."/>
            <person name="Dorje P."/>
            <person name="Dorjee K."/>
            <person name="Dupes A."/>
            <person name="Elong R."/>
            <person name="Falk J."/>
            <person name="Farina A."/>
            <person name="Faro S."/>
            <person name="Ferguson D."/>
            <person name="Fisher S."/>
            <person name="Foley C.D."/>
            <person name="Franke A."/>
            <person name="Friedrich D."/>
            <person name="Gadbois L."/>
            <person name="Gearin G."/>
            <person name="Gearin C.R."/>
            <person name="Giannoukos G."/>
            <person name="Goode T."/>
            <person name="Graham J."/>
            <person name="Grandbois E."/>
            <person name="Grewal S."/>
            <person name="Gyaltsen K."/>
            <person name="Hafez N."/>
            <person name="Hagos B."/>
            <person name="Hall J."/>
            <person name="Henson C."/>
            <person name="Hollinger A."/>
            <person name="Honan T."/>
            <person name="Huard M.D."/>
            <person name="Hughes L."/>
            <person name="Hurhula B."/>
            <person name="Husby M.E."/>
            <person name="Kamat A."/>
            <person name="Kanga B."/>
            <person name="Kashin S."/>
            <person name="Khazanovich D."/>
            <person name="Kisner P."/>
            <person name="Lance K."/>
            <person name="Lara M."/>
            <person name="Lee W."/>
            <person name="Lennon N."/>
            <person name="Letendre F."/>
            <person name="LeVine R."/>
            <person name="Lipovsky A."/>
            <person name="Liu X."/>
            <person name="Liu J."/>
            <person name="Liu S."/>
            <person name="Lokyitsang T."/>
            <person name="Lokyitsang Y."/>
            <person name="Lubonja R."/>
            <person name="Lui A."/>
            <person name="MacDonald P."/>
            <person name="Magnisalis V."/>
            <person name="Maru K."/>
            <person name="Matthews C."/>
            <person name="McCusker W."/>
            <person name="McDonough S."/>
            <person name="Mehta T."/>
            <person name="Meldrim J."/>
            <person name="Meneus L."/>
            <person name="Mihai O."/>
            <person name="Mihalev A."/>
            <person name="Mihova T."/>
            <person name="Mittelman R."/>
            <person name="Mlenga V."/>
            <person name="Montmayeur A."/>
            <person name="Mulrain L."/>
            <person name="Navidi A."/>
            <person name="Naylor J."/>
            <person name="Negash T."/>
            <person name="Nguyen T."/>
            <person name="Nguyen N."/>
            <person name="Nicol R."/>
            <person name="Norbu C."/>
            <person name="Norbu N."/>
            <person name="Novod N."/>
            <person name="O'Neill B."/>
            <person name="Osman S."/>
            <person name="Markiewicz E."/>
            <person name="Oyono O.L."/>
            <person name="Patti C."/>
            <person name="Phunkhang P."/>
            <person name="Pierre F."/>
            <person name="Priest M."/>
            <person name="Raghuraman S."/>
            <person name="Rege F."/>
            <person name="Reyes R."/>
            <person name="Rise C."/>
            <person name="Rogov P."/>
            <person name="Ross K."/>
            <person name="Ryan E."/>
            <person name="Settipalli S."/>
            <person name="Shea T."/>
            <person name="Sherpa N."/>
            <person name="Shi L."/>
            <person name="Shih D."/>
            <person name="Sparrow T."/>
            <person name="Spaulding J."/>
            <person name="Stalker J."/>
            <person name="Stange-Thomann N."/>
            <person name="Stavropoulos S."/>
            <person name="Stone C."/>
            <person name="Strader C."/>
            <person name="Tesfaye S."/>
            <person name="Thomson T."/>
            <person name="Thoulutsang Y."/>
            <person name="Thoulutsang D."/>
            <person name="Topham K."/>
            <person name="Topping I."/>
            <person name="Tsamla T."/>
            <person name="Vassiliev H."/>
            <person name="Vo A."/>
            <person name="Wangchuk T."/>
            <person name="Wangdi T."/>
            <person name="Weiand M."/>
            <person name="Wilkinson J."/>
            <person name="Wilson A."/>
            <person name="Yadav S."/>
            <person name="Young G."/>
            <person name="Yu Q."/>
            <person name="Zembek L."/>
            <person name="Zhong D."/>
            <person name="Zimmer A."/>
            <person name="Zwirko Z."/>
            <person name="Jaffe D.B."/>
            <person name="Alvarez P."/>
            <person name="Brockman W."/>
            <person name="Butler J."/>
            <person name="Chin C."/>
            <person name="Gnerre S."/>
            <person name="Grabherr M."/>
            <person name="Kleber M."/>
            <person name="Mauceli E."/>
            <person name="MacCallum I."/>
        </authorList>
    </citation>
    <scope>NUCLEOTIDE SEQUENCE [LARGE SCALE GENOMIC DNA]</scope>
    <source>
        <strain evidence="2">white501</strain>
    </source>
</reference>
<dbReference type="EMBL" id="CM000364">
    <property type="protein sequence ID" value="EDX13478.1"/>
    <property type="molecule type" value="Genomic_DNA"/>
</dbReference>
<name>B4QV72_DROSI</name>
<proteinExistence type="predicted"/>
<dbReference type="Proteomes" id="UP000000304">
    <property type="component" value="Chromosome 3R"/>
</dbReference>
<evidence type="ECO:0000313" key="2">
    <source>
        <dbReference type="Proteomes" id="UP000000304"/>
    </source>
</evidence>
<sequence>MTWDNDNQNHPHQPEQLHLETRIFFHYSSLEMRIEIRDVRCRTGLLIIRLRCELRITDLR</sequence>
<keyword evidence="2" id="KW-1185">Reference proteome</keyword>
<protein>
    <submittedName>
        <fullName evidence="1">GD18698</fullName>
    </submittedName>
</protein>